<proteinExistence type="predicted"/>
<organism evidence="2 3">
    <name type="scientific">Thioalkalivibrio paradoxus ARh 1</name>
    <dbReference type="NCBI Taxonomy" id="713585"/>
    <lineage>
        <taxon>Bacteria</taxon>
        <taxon>Pseudomonadati</taxon>
        <taxon>Pseudomonadota</taxon>
        <taxon>Gammaproteobacteria</taxon>
        <taxon>Chromatiales</taxon>
        <taxon>Ectothiorhodospiraceae</taxon>
        <taxon>Thioalkalivibrio</taxon>
    </lineage>
</organism>
<name>W0DQ67_9GAMM</name>
<keyword evidence="2" id="KW-0560">Oxidoreductase</keyword>
<keyword evidence="3" id="KW-1185">Reference proteome</keyword>
<evidence type="ECO:0000313" key="3">
    <source>
        <dbReference type="Proteomes" id="UP000005289"/>
    </source>
</evidence>
<dbReference type="HOGENOM" id="CLU_2792744_0_0_6"/>
<feature type="region of interest" description="Disordered" evidence="1">
    <location>
        <begin position="43"/>
        <end position="68"/>
    </location>
</feature>
<protein>
    <submittedName>
        <fullName evidence="2">Monooxygenase</fullName>
    </submittedName>
</protein>
<gene>
    <name evidence="2" type="ORF">THITH_15130</name>
</gene>
<evidence type="ECO:0000256" key="1">
    <source>
        <dbReference type="SAM" id="MobiDB-lite"/>
    </source>
</evidence>
<dbReference type="Proteomes" id="UP000005289">
    <property type="component" value="Chromosome"/>
</dbReference>
<evidence type="ECO:0000313" key="2">
    <source>
        <dbReference type="EMBL" id="AHE99392.1"/>
    </source>
</evidence>
<dbReference type="STRING" id="713585.THITH_15130"/>
<keyword evidence="2" id="KW-0503">Monooxygenase</keyword>
<dbReference type="KEGG" id="tti:THITH_15130"/>
<sequence length="68" mass="7570">MQVTPEGIRVQLCRSGSYYGLRPDRLPNGRLAWPADSLERLLEAGRKTKARTPPGPKSRRHEATAEVA</sequence>
<dbReference type="AlphaFoldDB" id="W0DQ67"/>
<dbReference type="EMBL" id="CP007029">
    <property type="protein sequence ID" value="AHE99392.1"/>
    <property type="molecule type" value="Genomic_DNA"/>
</dbReference>
<accession>W0DQ67</accession>
<reference evidence="2 3" key="1">
    <citation type="submission" date="2013-12" db="EMBL/GenBank/DDBJ databases">
        <authorList>
            <consortium name="DOE Joint Genome Institute"/>
            <person name="Muyzer G."/>
            <person name="Huntemann M."/>
            <person name="Han J."/>
            <person name="Chen A."/>
            <person name="Kyrpides N."/>
            <person name="Mavromatis K."/>
            <person name="Markowitz V."/>
            <person name="Palaniappan K."/>
            <person name="Ivanova N."/>
            <person name="Schaumberg A."/>
            <person name="Pati A."/>
            <person name="Liolios K."/>
            <person name="Nordberg H.P."/>
            <person name="Cantor M.N."/>
            <person name="Hua S.X."/>
            <person name="Woyke T."/>
        </authorList>
    </citation>
    <scope>NUCLEOTIDE SEQUENCE [LARGE SCALE GENOMIC DNA]</scope>
    <source>
        <strain evidence="2 3">ARh 1</strain>
    </source>
</reference>
<dbReference type="GO" id="GO:0004497">
    <property type="term" value="F:monooxygenase activity"/>
    <property type="evidence" value="ECO:0007669"/>
    <property type="project" value="UniProtKB-KW"/>
</dbReference>